<sequence length="195" mass="21487">MWIESDDYTPSYTSLGVIFAITGNIIISLSLNIQKQAHHRLKDDIEETNGGLRSDHHHSNIDERNSITDIIESSNNNDSLISKKPKHYTSSIRWWVGFVLMTLGEIGNFVAYGLAPVSIVSPMGVVTIIANSTFIAPVLFHEKIRSRDIIGTLLSAIGVVFMVVSSITSENNSDVSPTPSPNDPPFDPFKYVNSV</sequence>
<protein>
    <submittedName>
        <fullName evidence="1">Unnamed protein product</fullName>
    </submittedName>
</protein>
<dbReference type="Proteomes" id="UP001165101">
    <property type="component" value="Unassembled WGS sequence"/>
</dbReference>
<name>A0ACB5TFC7_CANBO</name>
<reference evidence="1" key="1">
    <citation type="submission" date="2023-04" db="EMBL/GenBank/DDBJ databases">
        <title>Candida boidinii NBRC 1967.</title>
        <authorList>
            <person name="Ichikawa N."/>
            <person name="Sato H."/>
            <person name="Tonouchi N."/>
        </authorList>
    </citation>
    <scope>NUCLEOTIDE SEQUENCE</scope>
    <source>
        <strain evidence="1">NBRC 1967</strain>
    </source>
</reference>
<evidence type="ECO:0000313" key="1">
    <source>
        <dbReference type="EMBL" id="GME87596.1"/>
    </source>
</evidence>
<dbReference type="EMBL" id="BSXV01000119">
    <property type="protein sequence ID" value="GME87596.1"/>
    <property type="molecule type" value="Genomic_DNA"/>
</dbReference>
<gene>
    <name evidence="1" type="ORF">Cboi01_000045700</name>
</gene>
<evidence type="ECO:0000313" key="2">
    <source>
        <dbReference type="Proteomes" id="UP001165101"/>
    </source>
</evidence>
<comment type="caution">
    <text evidence="1">The sequence shown here is derived from an EMBL/GenBank/DDBJ whole genome shotgun (WGS) entry which is preliminary data.</text>
</comment>
<organism evidence="1 2">
    <name type="scientific">Candida boidinii</name>
    <name type="common">Yeast</name>
    <dbReference type="NCBI Taxonomy" id="5477"/>
    <lineage>
        <taxon>Eukaryota</taxon>
        <taxon>Fungi</taxon>
        <taxon>Dikarya</taxon>
        <taxon>Ascomycota</taxon>
        <taxon>Saccharomycotina</taxon>
        <taxon>Pichiomycetes</taxon>
        <taxon>Pichiales</taxon>
        <taxon>Pichiaceae</taxon>
        <taxon>Ogataea</taxon>
        <taxon>Ogataea/Candida clade</taxon>
    </lineage>
</organism>
<accession>A0ACB5TFC7</accession>
<feature type="non-terminal residue" evidence="1">
    <location>
        <position position="195"/>
    </location>
</feature>
<proteinExistence type="predicted"/>
<keyword evidence="2" id="KW-1185">Reference proteome</keyword>